<dbReference type="GO" id="GO:0006210">
    <property type="term" value="P:thymine catabolic process"/>
    <property type="evidence" value="ECO:0007669"/>
    <property type="project" value="TreeGrafter"/>
</dbReference>
<evidence type="ECO:0000256" key="9">
    <source>
        <dbReference type="ARBA" id="ARBA00022643"/>
    </source>
</evidence>
<keyword evidence="9" id="KW-0288">FMN</keyword>
<gene>
    <name evidence="23" type="ORF">DSOL_1461</name>
</gene>
<dbReference type="GO" id="GO:0004159">
    <property type="term" value="F:dihydropyrimidine dehydrogenase (NAD+) activity"/>
    <property type="evidence" value="ECO:0007669"/>
    <property type="project" value="UniProtKB-EC"/>
</dbReference>
<comment type="similarity">
    <text evidence="5">Belongs to the dihydropyrimidine dehydrogenase family.</text>
</comment>
<dbReference type="NCBIfam" id="NF006183">
    <property type="entry name" value="PRK08318.1"/>
    <property type="match status" value="1"/>
</dbReference>
<evidence type="ECO:0000256" key="13">
    <source>
        <dbReference type="ARBA" id="ARBA00030119"/>
    </source>
</evidence>
<comment type="catalytic activity">
    <reaction evidence="16">
        <text>5,6-dihydrothymine + NAD(+) = thymine + NADH + H(+)</text>
        <dbReference type="Rhea" id="RHEA:28791"/>
        <dbReference type="ChEBI" id="CHEBI:15378"/>
        <dbReference type="ChEBI" id="CHEBI:17821"/>
        <dbReference type="ChEBI" id="CHEBI:27468"/>
        <dbReference type="ChEBI" id="CHEBI:57540"/>
        <dbReference type="ChEBI" id="CHEBI:57945"/>
        <dbReference type="EC" id="1.3.1.1"/>
    </reaction>
</comment>
<dbReference type="FunFam" id="3.20.20.70:FF:000027">
    <property type="entry name" value="Dihydropyrimidine dehydrogenase [NADP(+)]"/>
    <property type="match status" value="1"/>
</dbReference>
<dbReference type="InterPro" id="IPR005720">
    <property type="entry name" value="Dihydroorotate_DH_cat"/>
</dbReference>
<evidence type="ECO:0000256" key="10">
    <source>
        <dbReference type="ARBA" id="ARBA00023002"/>
    </source>
</evidence>
<evidence type="ECO:0000256" key="4">
    <source>
        <dbReference type="ARBA" id="ARBA00008008"/>
    </source>
</evidence>
<dbReference type="PANTHER" id="PTHR43073:SF2">
    <property type="entry name" value="DIHYDROPYRIMIDINE DEHYDROGENASE [NADP(+)]"/>
    <property type="match status" value="1"/>
</dbReference>
<dbReference type="STRING" id="1888891.DSOL_1461"/>
<evidence type="ECO:0000256" key="20">
    <source>
        <dbReference type="ARBA" id="ARBA00049714"/>
    </source>
</evidence>
<reference evidence="23 24" key="1">
    <citation type="submission" date="2016-09" db="EMBL/GenBank/DDBJ databases">
        <title>Complete genome of Desulfosporosinus sp. OL.</title>
        <authorList>
            <person name="Mardanov A."/>
            <person name="Beletsky A."/>
            <person name="Panova A."/>
            <person name="Karnachuk O."/>
            <person name="Ravin N."/>
        </authorList>
    </citation>
    <scope>NUCLEOTIDE SEQUENCE [LARGE SCALE GENOMIC DNA]</scope>
    <source>
        <strain evidence="23 24">OL</strain>
    </source>
</reference>
<sequence>MTVDLAVDFCGLELENPFILAPSPCTDQLDRLIQAFEAGWAGAVLKTVTVDSSIVSRVFPLVIGVDQGAEFMGLQNIDLVSEHSVEDIEQSLRTLKARFPTKVVIPSIMATKKEDWQTLAKRFVEAGADIIECSISFPHGAEWGLCSKVQEPVGTEQIARWVKEAVGDVPVVIKLSAQDSDIIATAVAVEHSGADGVCAVNTIKSITGVNLATLIPYPNVAGLSTYGGLSGPALKPIALRCTAEIAQKVDLDISSSGGITTWQDGAEFLLLGASTLQICTAVLRYGIGIIDELVLGLKGWMEEKGFQNMTDVIGRSLPFLVEHSQLPRGIQFVSHILPEVCNGCGVCYTACRTGGHEAIVLREGYLPQVIKSKCIGCGICRAMCSLKAITLIRPAEELNSYQKEDLIINL</sequence>
<dbReference type="OrthoDB" id="9794954at2"/>
<accession>A0A1Q8QZZ0</accession>
<evidence type="ECO:0000256" key="18">
    <source>
        <dbReference type="ARBA" id="ARBA00048996"/>
    </source>
</evidence>
<protein>
    <recommendedName>
        <fullName evidence="7">Dihydroorotate dehydrogenase B (NAD(+)), catalytic subunit</fullName>
        <ecNumber evidence="21">1.3.1.1</ecNumber>
        <ecNumber evidence="6">1.3.1.14</ecNumber>
    </recommendedName>
    <alternativeName>
        <fullName evidence="12">Dihydroorotate oxidase B</fullName>
    </alternativeName>
    <alternativeName>
        <fullName evidence="15">Dihydrothymine dehydrogenase</fullName>
    </alternativeName>
    <alternativeName>
        <fullName evidence="13">Dihydrouracil dehydrogenase</fullName>
    </alternativeName>
    <alternativeName>
        <fullName evidence="14">Orotate reductase (NADH)</fullName>
    </alternativeName>
</protein>
<evidence type="ECO:0000256" key="7">
    <source>
        <dbReference type="ARBA" id="ARBA00018101"/>
    </source>
</evidence>
<dbReference type="InterPro" id="IPR013785">
    <property type="entry name" value="Aldolase_TIM"/>
</dbReference>
<keyword evidence="24" id="KW-1185">Reference proteome</keyword>
<evidence type="ECO:0000256" key="19">
    <source>
        <dbReference type="ARBA" id="ARBA00049578"/>
    </source>
</evidence>
<dbReference type="EMBL" id="MLBF01000007">
    <property type="protein sequence ID" value="OLN32710.1"/>
    <property type="molecule type" value="Genomic_DNA"/>
</dbReference>
<evidence type="ECO:0000313" key="23">
    <source>
        <dbReference type="EMBL" id="OLN32710.1"/>
    </source>
</evidence>
<comment type="caution">
    <text evidence="23">The sequence shown here is derived from an EMBL/GenBank/DDBJ whole genome shotgun (WGS) entry which is preliminary data.</text>
</comment>
<dbReference type="GO" id="GO:0005737">
    <property type="term" value="C:cytoplasm"/>
    <property type="evidence" value="ECO:0007669"/>
    <property type="project" value="InterPro"/>
</dbReference>
<dbReference type="Pfam" id="PF01180">
    <property type="entry name" value="DHO_dh"/>
    <property type="match status" value="1"/>
</dbReference>
<comment type="similarity">
    <text evidence="4">Belongs to the dihydroorotate dehydrogenase family. Type 1 subfamily.</text>
</comment>
<dbReference type="Pfam" id="PF14697">
    <property type="entry name" value="Fer4_21"/>
    <property type="match status" value="1"/>
</dbReference>
<evidence type="ECO:0000256" key="1">
    <source>
        <dbReference type="ARBA" id="ARBA00001917"/>
    </source>
</evidence>
<comment type="function">
    <text evidence="2">Catalyzes the conversion of dihydroorotate to orotate with NAD(+) as electron acceptor.</text>
</comment>
<evidence type="ECO:0000259" key="22">
    <source>
        <dbReference type="PROSITE" id="PS51379"/>
    </source>
</evidence>
<dbReference type="AlphaFoldDB" id="A0A1Q8QZZ0"/>
<comment type="catalytic activity">
    <reaction evidence="18">
        <text>(S)-dihydroorotate + NAD(+) = orotate + NADH + H(+)</text>
        <dbReference type="Rhea" id="RHEA:13513"/>
        <dbReference type="ChEBI" id="CHEBI:15378"/>
        <dbReference type="ChEBI" id="CHEBI:30839"/>
        <dbReference type="ChEBI" id="CHEBI:30864"/>
        <dbReference type="ChEBI" id="CHEBI:57540"/>
        <dbReference type="ChEBI" id="CHEBI:57945"/>
        <dbReference type="EC" id="1.3.1.14"/>
    </reaction>
</comment>
<keyword evidence="10" id="KW-0560">Oxidoreductase</keyword>
<comment type="pathway">
    <text evidence="3">Pyrimidine metabolism; UMP biosynthesis via de novo pathway; orotate from (S)-dihydroorotate (NAD(+) route): step 1/1.</text>
</comment>
<evidence type="ECO:0000256" key="2">
    <source>
        <dbReference type="ARBA" id="ARBA00003616"/>
    </source>
</evidence>
<evidence type="ECO:0000256" key="11">
    <source>
        <dbReference type="ARBA" id="ARBA00023027"/>
    </source>
</evidence>
<organism evidence="23 24">
    <name type="scientific">Desulfosporosinus metallidurans</name>
    <dbReference type="NCBI Taxonomy" id="1888891"/>
    <lineage>
        <taxon>Bacteria</taxon>
        <taxon>Bacillati</taxon>
        <taxon>Bacillota</taxon>
        <taxon>Clostridia</taxon>
        <taxon>Eubacteriales</taxon>
        <taxon>Desulfitobacteriaceae</taxon>
        <taxon>Desulfosporosinus</taxon>
    </lineage>
</organism>
<evidence type="ECO:0000256" key="12">
    <source>
        <dbReference type="ARBA" id="ARBA00029718"/>
    </source>
</evidence>
<dbReference type="PANTHER" id="PTHR43073">
    <property type="entry name" value="DIHYDROPYRIMIDINE DEHYDROGENASE [NADP(+)]"/>
    <property type="match status" value="1"/>
</dbReference>
<evidence type="ECO:0000256" key="14">
    <source>
        <dbReference type="ARBA" id="ARBA00032046"/>
    </source>
</evidence>
<dbReference type="EC" id="1.3.1.14" evidence="6"/>
<evidence type="ECO:0000256" key="8">
    <source>
        <dbReference type="ARBA" id="ARBA00022630"/>
    </source>
</evidence>
<comment type="catalytic activity">
    <reaction evidence="17">
        <text>5,6-dihydrouracil + NAD(+) = uracil + NADH + H(+)</text>
        <dbReference type="Rhea" id="RHEA:20189"/>
        <dbReference type="ChEBI" id="CHEBI:15378"/>
        <dbReference type="ChEBI" id="CHEBI:15901"/>
        <dbReference type="ChEBI" id="CHEBI:17568"/>
        <dbReference type="ChEBI" id="CHEBI:57540"/>
        <dbReference type="ChEBI" id="CHEBI:57945"/>
        <dbReference type="EC" id="1.3.1.1"/>
    </reaction>
</comment>
<comment type="function">
    <text evidence="19">Involved in pyrimidine base degradation. Catalyzes physiologically the reduction of uracil to 5,6-dihydrouracil (DHU) by using NADH as a specific cosubstrate. It also catalyzes the reverse reaction and the reduction of thymine to 5,6-dihydrothymine (DHT).</text>
</comment>
<feature type="domain" description="4Fe-4S ferredoxin-type" evidence="22">
    <location>
        <begin position="332"/>
        <end position="364"/>
    </location>
</feature>
<dbReference type="GO" id="GO:0006212">
    <property type="term" value="P:uracil catabolic process"/>
    <property type="evidence" value="ECO:0007669"/>
    <property type="project" value="TreeGrafter"/>
</dbReference>
<dbReference type="RefSeq" id="WP_075364174.1">
    <property type="nucleotide sequence ID" value="NZ_MLBF01000007.1"/>
</dbReference>
<evidence type="ECO:0000256" key="5">
    <source>
        <dbReference type="ARBA" id="ARBA00010804"/>
    </source>
</evidence>
<evidence type="ECO:0000256" key="21">
    <source>
        <dbReference type="ARBA" id="ARBA00049728"/>
    </source>
</evidence>
<dbReference type="EC" id="1.3.1.1" evidence="21"/>
<evidence type="ECO:0000256" key="17">
    <source>
        <dbReference type="ARBA" id="ARBA00048792"/>
    </source>
</evidence>
<feature type="domain" description="4Fe-4S ferredoxin-type" evidence="22">
    <location>
        <begin position="365"/>
        <end position="394"/>
    </location>
</feature>
<evidence type="ECO:0000256" key="16">
    <source>
        <dbReference type="ARBA" id="ARBA00047685"/>
    </source>
</evidence>
<evidence type="ECO:0000256" key="3">
    <source>
        <dbReference type="ARBA" id="ARBA00004715"/>
    </source>
</evidence>
<dbReference type="SUPFAM" id="SSF51395">
    <property type="entry name" value="FMN-linked oxidoreductases"/>
    <property type="match status" value="1"/>
</dbReference>
<keyword evidence="8" id="KW-0285">Flavoprotein</keyword>
<dbReference type="Gene3D" id="3.20.20.70">
    <property type="entry name" value="Aldolase class I"/>
    <property type="match status" value="1"/>
</dbReference>
<dbReference type="SUPFAM" id="SSF54862">
    <property type="entry name" value="4Fe-4S ferredoxins"/>
    <property type="match status" value="1"/>
</dbReference>
<dbReference type="InterPro" id="IPR017896">
    <property type="entry name" value="4Fe4S_Fe-S-bd"/>
</dbReference>
<name>A0A1Q8QZZ0_9FIRM</name>
<dbReference type="GO" id="GO:0004589">
    <property type="term" value="F:dihydroorotate dehydrogenase (NAD+) activity"/>
    <property type="evidence" value="ECO:0007669"/>
    <property type="project" value="UniProtKB-EC"/>
</dbReference>
<evidence type="ECO:0000313" key="24">
    <source>
        <dbReference type="Proteomes" id="UP000186102"/>
    </source>
</evidence>
<keyword evidence="11" id="KW-0520">NAD</keyword>
<comment type="subunit">
    <text evidence="20">Heterotetramer of 2 PreA and 2 PreT subunits.</text>
</comment>
<dbReference type="Proteomes" id="UP000186102">
    <property type="component" value="Unassembled WGS sequence"/>
</dbReference>
<dbReference type="PROSITE" id="PS51379">
    <property type="entry name" value="4FE4S_FER_2"/>
    <property type="match status" value="2"/>
</dbReference>
<dbReference type="GO" id="GO:0050661">
    <property type="term" value="F:NADP binding"/>
    <property type="evidence" value="ECO:0007669"/>
    <property type="project" value="TreeGrafter"/>
</dbReference>
<dbReference type="Gene3D" id="3.30.70.20">
    <property type="match status" value="1"/>
</dbReference>
<proteinExistence type="inferred from homology"/>
<evidence type="ECO:0000256" key="6">
    <source>
        <dbReference type="ARBA" id="ARBA00012061"/>
    </source>
</evidence>
<evidence type="ECO:0000256" key="15">
    <source>
        <dbReference type="ARBA" id="ARBA00032722"/>
    </source>
</evidence>
<dbReference type="GO" id="GO:0002058">
    <property type="term" value="F:uracil binding"/>
    <property type="evidence" value="ECO:0007669"/>
    <property type="project" value="TreeGrafter"/>
</dbReference>
<comment type="cofactor">
    <cofactor evidence="1">
        <name>FMN</name>
        <dbReference type="ChEBI" id="CHEBI:58210"/>
    </cofactor>
</comment>